<dbReference type="PANTHER" id="PTHR36837:SF2">
    <property type="entry name" value="POLY(3-HYDROXYALKANOATE) POLYMERASE SUBUNIT PHAC"/>
    <property type="match status" value="1"/>
</dbReference>
<dbReference type="RefSeq" id="WP_326509591.1">
    <property type="nucleotide sequence ID" value="NZ_JAWIIV010000040.1"/>
</dbReference>
<reference evidence="2 3" key="1">
    <citation type="submission" date="2023-10" db="EMBL/GenBank/DDBJ databases">
        <title>Noviherbaspirillum sp. CPCC 100848 genome assembly.</title>
        <authorList>
            <person name="Li X.Y."/>
            <person name="Fang X.M."/>
        </authorList>
    </citation>
    <scope>NUCLEOTIDE SEQUENCE [LARGE SCALE GENOMIC DNA]</scope>
    <source>
        <strain evidence="2 3">CPCC 100848</strain>
    </source>
</reference>
<dbReference type="PANTHER" id="PTHR36837">
    <property type="entry name" value="POLY(3-HYDROXYALKANOATE) POLYMERASE SUBUNIT PHAC"/>
    <property type="match status" value="1"/>
</dbReference>
<protein>
    <submittedName>
        <fullName evidence="2">Alpha/beta fold hydrolase</fullName>
    </submittedName>
</protein>
<dbReference type="Gene3D" id="3.40.50.1820">
    <property type="entry name" value="alpha/beta hydrolase"/>
    <property type="match status" value="1"/>
</dbReference>
<dbReference type="InterPro" id="IPR029058">
    <property type="entry name" value="AB_hydrolase_fold"/>
</dbReference>
<organism evidence="2 3">
    <name type="scientific">Noviherbaspirillum album</name>
    <dbReference type="NCBI Taxonomy" id="3080276"/>
    <lineage>
        <taxon>Bacteria</taxon>
        <taxon>Pseudomonadati</taxon>
        <taxon>Pseudomonadota</taxon>
        <taxon>Betaproteobacteria</taxon>
        <taxon>Burkholderiales</taxon>
        <taxon>Oxalobacteraceae</taxon>
        <taxon>Noviherbaspirillum</taxon>
    </lineage>
</organism>
<evidence type="ECO:0000313" key="2">
    <source>
        <dbReference type="EMBL" id="MEC4722965.1"/>
    </source>
</evidence>
<comment type="caution">
    <text evidence="2">The sequence shown here is derived from an EMBL/GenBank/DDBJ whole genome shotgun (WGS) entry which is preliminary data.</text>
</comment>
<feature type="domain" description="AB hydrolase-1" evidence="1">
    <location>
        <begin position="83"/>
        <end position="168"/>
    </location>
</feature>
<proteinExistence type="predicted"/>
<dbReference type="InterPro" id="IPR000073">
    <property type="entry name" value="AB_hydrolase_1"/>
</dbReference>
<keyword evidence="3" id="KW-1185">Reference proteome</keyword>
<accession>A0ABU6JI55</accession>
<evidence type="ECO:0000313" key="3">
    <source>
        <dbReference type="Proteomes" id="UP001352263"/>
    </source>
</evidence>
<gene>
    <name evidence="2" type="ORF">RY831_27785</name>
</gene>
<sequence length="361" mass="39841">MQPMSSGIRWWFESMDRARRNRGAAMDRMGYGPVETPHETILSVPGMRLRRYSGTPGYGKGKGVLIVPAPIKRHYIWDLDPECSVVQRLLSEGFQVWLAEWTEPGEAERHFGLEHYALNMLDLCLDAIRKEGGPTRLGLYSHSLGGVFATVYAALRPENVSGLVQVESPLHFARGSGSFGPLVAFGPPTENVTRVFGCIPGSVLNLASMVASPSTFGSERMADMFASMGSNRHMRSHLLVERWTLDEAPMAPALFEEVLDRLYREDAFMRGVLDIAGQRIGPQSIVSPILAIYDPRSTIIPPESVIAFHEATASPIKRLIAYRGDTGVALAHVGALVGHNAHAEIWPEVLAWTSDVAREWH</sequence>
<keyword evidence="2" id="KW-0378">Hydrolase</keyword>
<dbReference type="Pfam" id="PF00561">
    <property type="entry name" value="Abhydrolase_1"/>
    <property type="match status" value="1"/>
</dbReference>
<dbReference type="Proteomes" id="UP001352263">
    <property type="component" value="Unassembled WGS sequence"/>
</dbReference>
<dbReference type="SUPFAM" id="SSF53474">
    <property type="entry name" value="alpha/beta-Hydrolases"/>
    <property type="match status" value="1"/>
</dbReference>
<dbReference type="InterPro" id="IPR051321">
    <property type="entry name" value="PHA/PHB_synthase"/>
</dbReference>
<name>A0ABU6JI55_9BURK</name>
<evidence type="ECO:0000259" key="1">
    <source>
        <dbReference type="Pfam" id="PF00561"/>
    </source>
</evidence>
<dbReference type="EMBL" id="JAWIIV010000040">
    <property type="protein sequence ID" value="MEC4722965.1"/>
    <property type="molecule type" value="Genomic_DNA"/>
</dbReference>
<dbReference type="GO" id="GO:0016787">
    <property type="term" value="F:hydrolase activity"/>
    <property type="evidence" value="ECO:0007669"/>
    <property type="project" value="UniProtKB-KW"/>
</dbReference>